<sequence>MSEEIRRWGDREVGRSGVAIGVGGDREWLSVLGEIGKQF</sequence>
<dbReference type="EMBL" id="AUZM01000018">
    <property type="protein sequence ID" value="ERT07736.1"/>
    <property type="molecule type" value="Genomic_DNA"/>
</dbReference>
<dbReference type="Proteomes" id="UP000017127">
    <property type="component" value="Unassembled WGS sequence"/>
</dbReference>
<comment type="caution">
    <text evidence="1">The sequence shown here is derived from an EMBL/GenBank/DDBJ whole genome shotgun (WGS) entry which is preliminary data.</text>
</comment>
<dbReference type="AlphaFoldDB" id="U7QMU7"/>
<organism evidence="1 2">
    <name type="scientific">Lyngbya aestuarii BL J</name>
    <dbReference type="NCBI Taxonomy" id="1348334"/>
    <lineage>
        <taxon>Bacteria</taxon>
        <taxon>Bacillati</taxon>
        <taxon>Cyanobacteriota</taxon>
        <taxon>Cyanophyceae</taxon>
        <taxon>Oscillatoriophycideae</taxon>
        <taxon>Oscillatoriales</taxon>
        <taxon>Microcoleaceae</taxon>
        <taxon>Lyngbya</taxon>
    </lineage>
</organism>
<evidence type="ECO:0000313" key="2">
    <source>
        <dbReference type="Proteomes" id="UP000017127"/>
    </source>
</evidence>
<name>U7QMU7_9CYAN</name>
<proteinExistence type="predicted"/>
<gene>
    <name evidence="1" type="ORF">M595_2253</name>
</gene>
<keyword evidence="2" id="KW-1185">Reference proteome</keyword>
<evidence type="ECO:0000313" key="1">
    <source>
        <dbReference type="EMBL" id="ERT07736.1"/>
    </source>
</evidence>
<accession>U7QMU7</accession>
<protein>
    <submittedName>
        <fullName evidence="1">Uncharacterized protein</fullName>
    </submittedName>
</protein>
<reference evidence="1 2" key="1">
    <citation type="journal article" date="2013" name="Front. Microbiol.">
        <title>Comparative genomic analyses of the cyanobacterium, Lyngbya aestuarii BL J, a powerful hydrogen producer.</title>
        <authorList>
            <person name="Kothari A."/>
            <person name="Vaughn M."/>
            <person name="Garcia-Pichel F."/>
        </authorList>
    </citation>
    <scope>NUCLEOTIDE SEQUENCE [LARGE SCALE GENOMIC DNA]</scope>
    <source>
        <strain evidence="1 2">BL J</strain>
    </source>
</reference>